<keyword evidence="10 17" id="KW-1133">Transmembrane helix</keyword>
<feature type="compositionally biased region" description="Acidic residues" evidence="18">
    <location>
        <begin position="21"/>
        <end position="30"/>
    </location>
</feature>
<keyword evidence="14 17" id="KW-0407">Ion channel</keyword>
<evidence type="ECO:0000256" key="12">
    <source>
        <dbReference type="ARBA" id="ARBA00023065"/>
    </source>
</evidence>
<evidence type="ECO:0000256" key="1">
    <source>
        <dbReference type="ARBA" id="ARBA00004141"/>
    </source>
</evidence>
<dbReference type="SUPFAM" id="SSF51206">
    <property type="entry name" value="cAMP-binding domain-like"/>
    <property type="match status" value="1"/>
</dbReference>
<dbReference type="InterPro" id="IPR002110">
    <property type="entry name" value="Ankyrin_rpt"/>
</dbReference>
<dbReference type="InterPro" id="IPR018490">
    <property type="entry name" value="cNMP-bd_dom_sf"/>
</dbReference>
<evidence type="ECO:0000256" key="14">
    <source>
        <dbReference type="ARBA" id="ARBA00023303"/>
    </source>
</evidence>
<comment type="caution">
    <text evidence="21">The sequence shown here is derived from an EMBL/GenBank/DDBJ whole genome shotgun (WGS) entry which is preliminary data.</text>
</comment>
<feature type="transmembrane region" description="Helical" evidence="17">
    <location>
        <begin position="99"/>
        <end position="117"/>
    </location>
</feature>
<dbReference type="GO" id="GO:0015271">
    <property type="term" value="F:outward rectifier potassium channel activity"/>
    <property type="evidence" value="ECO:0007669"/>
    <property type="project" value="UniProtKB-ARBA"/>
</dbReference>
<dbReference type="EMBL" id="JBEDUW010000001">
    <property type="protein sequence ID" value="KAK9950960.1"/>
    <property type="molecule type" value="Genomic_DNA"/>
</dbReference>
<comment type="subunit">
    <text evidence="15">The potassium channel is probably composed of a homo- or heterotetrameric complex of pore-forming subunits.</text>
</comment>
<keyword evidence="11 16" id="KW-0040">ANK repeat</keyword>
<dbReference type="Gene3D" id="1.10.287.70">
    <property type="match status" value="1"/>
</dbReference>
<evidence type="ECO:0000256" key="16">
    <source>
        <dbReference type="PROSITE-ProRule" id="PRU00023"/>
    </source>
</evidence>
<feature type="transmembrane region" description="Helical" evidence="17">
    <location>
        <begin position="129"/>
        <end position="152"/>
    </location>
</feature>
<keyword evidence="22" id="KW-1185">Reference proteome</keyword>
<dbReference type="Proteomes" id="UP001457282">
    <property type="component" value="Unassembled WGS sequence"/>
</dbReference>
<comment type="domain">
    <text evidence="17">The segment S4 is probably the voltage-sensor and is characterized by a series of positively charged amino acids. The pore-forming region H5 is enclosed by the transmembrane segments S5 and S6 in the Shaker-type (1P/6TM) and contains the GYGD signature motif which seems to be involved in potassium selectivity.</text>
</comment>
<dbReference type="PROSITE" id="PS50297">
    <property type="entry name" value="ANK_REP_REGION"/>
    <property type="match status" value="3"/>
</dbReference>
<protein>
    <recommendedName>
        <fullName evidence="17">Potassium channel</fullName>
    </recommendedName>
</protein>
<feature type="repeat" description="ANK" evidence="16">
    <location>
        <begin position="593"/>
        <end position="625"/>
    </location>
</feature>
<evidence type="ECO:0000256" key="5">
    <source>
        <dbReference type="ARBA" id="ARBA00022692"/>
    </source>
</evidence>
<dbReference type="PANTHER" id="PTHR45743">
    <property type="entry name" value="POTASSIUM CHANNEL AKT1"/>
    <property type="match status" value="1"/>
</dbReference>
<dbReference type="PROSITE" id="PS50088">
    <property type="entry name" value="ANK_REPEAT"/>
    <property type="match status" value="3"/>
</dbReference>
<evidence type="ECO:0000313" key="21">
    <source>
        <dbReference type="EMBL" id="KAK9950960.1"/>
    </source>
</evidence>
<proteinExistence type="inferred from homology"/>
<dbReference type="SMART" id="SM00248">
    <property type="entry name" value="ANK"/>
    <property type="match status" value="5"/>
</dbReference>
<evidence type="ECO:0000256" key="17">
    <source>
        <dbReference type="RuleBase" id="RU369015"/>
    </source>
</evidence>
<dbReference type="FunFam" id="1.25.40.20:FF:000563">
    <property type="entry name" value="Gated outwardly-rectifying K+ channel"/>
    <property type="match status" value="1"/>
</dbReference>
<dbReference type="PRINTS" id="PR01415">
    <property type="entry name" value="ANKYRIN"/>
</dbReference>
<dbReference type="GO" id="GO:0034702">
    <property type="term" value="C:monoatomic ion channel complex"/>
    <property type="evidence" value="ECO:0007669"/>
    <property type="project" value="UniProtKB-KW"/>
</dbReference>
<keyword evidence="4 17" id="KW-0633">Potassium transport</keyword>
<evidence type="ECO:0000256" key="3">
    <source>
        <dbReference type="ARBA" id="ARBA00022448"/>
    </source>
</evidence>
<dbReference type="PROSITE" id="PS50042">
    <property type="entry name" value="CNMP_BINDING_3"/>
    <property type="match status" value="1"/>
</dbReference>
<dbReference type="InterPro" id="IPR005821">
    <property type="entry name" value="Ion_trans_dom"/>
</dbReference>
<dbReference type="CDD" id="cd00038">
    <property type="entry name" value="CAP_ED"/>
    <property type="match status" value="1"/>
</dbReference>
<keyword evidence="7 17" id="KW-0631">Potassium channel</keyword>
<organism evidence="21 22">
    <name type="scientific">Rubus argutus</name>
    <name type="common">Southern blackberry</name>
    <dbReference type="NCBI Taxonomy" id="59490"/>
    <lineage>
        <taxon>Eukaryota</taxon>
        <taxon>Viridiplantae</taxon>
        <taxon>Streptophyta</taxon>
        <taxon>Embryophyta</taxon>
        <taxon>Tracheophyta</taxon>
        <taxon>Spermatophyta</taxon>
        <taxon>Magnoliopsida</taxon>
        <taxon>eudicotyledons</taxon>
        <taxon>Gunneridae</taxon>
        <taxon>Pentapetalae</taxon>
        <taxon>rosids</taxon>
        <taxon>fabids</taxon>
        <taxon>Rosales</taxon>
        <taxon>Rosaceae</taxon>
        <taxon>Rosoideae</taxon>
        <taxon>Rosoideae incertae sedis</taxon>
        <taxon>Rubus</taxon>
    </lineage>
</organism>
<evidence type="ECO:0000256" key="8">
    <source>
        <dbReference type="ARBA" id="ARBA00022882"/>
    </source>
</evidence>
<dbReference type="Pfam" id="PF12796">
    <property type="entry name" value="Ank_2"/>
    <property type="match status" value="2"/>
</dbReference>
<dbReference type="Pfam" id="PF11834">
    <property type="entry name" value="KHA"/>
    <property type="match status" value="1"/>
</dbReference>
<dbReference type="InterPro" id="IPR014710">
    <property type="entry name" value="RmlC-like_jellyroll"/>
</dbReference>
<evidence type="ECO:0000256" key="10">
    <source>
        <dbReference type="ARBA" id="ARBA00022989"/>
    </source>
</evidence>
<feature type="domain" description="Cyclic nucleotide-binding" evidence="19">
    <location>
        <begin position="418"/>
        <end position="538"/>
    </location>
</feature>
<dbReference type="SUPFAM" id="SSF48403">
    <property type="entry name" value="Ankyrin repeat"/>
    <property type="match status" value="1"/>
</dbReference>
<dbReference type="InterPro" id="IPR036770">
    <property type="entry name" value="Ankyrin_rpt-contain_sf"/>
</dbReference>
<reference evidence="21 22" key="1">
    <citation type="journal article" date="2023" name="G3 (Bethesda)">
        <title>A chromosome-length genome assembly and annotation of blackberry (Rubus argutus, cv. 'Hillquist').</title>
        <authorList>
            <person name="Bruna T."/>
            <person name="Aryal R."/>
            <person name="Dudchenko O."/>
            <person name="Sargent D.J."/>
            <person name="Mead D."/>
            <person name="Buti M."/>
            <person name="Cavallini A."/>
            <person name="Hytonen T."/>
            <person name="Andres J."/>
            <person name="Pham M."/>
            <person name="Weisz D."/>
            <person name="Mascagni F."/>
            <person name="Usai G."/>
            <person name="Natali L."/>
            <person name="Bassil N."/>
            <person name="Fernandez G.E."/>
            <person name="Lomsadze A."/>
            <person name="Armour M."/>
            <person name="Olukolu B."/>
            <person name="Poorten T."/>
            <person name="Britton C."/>
            <person name="Davik J."/>
            <person name="Ashrafi H."/>
            <person name="Aiden E.L."/>
            <person name="Borodovsky M."/>
            <person name="Worthington M."/>
        </authorList>
    </citation>
    <scope>NUCLEOTIDE SEQUENCE [LARGE SCALE GENOMIC DNA]</scope>
    <source>
        <strain evidence="21">PI 553951</strain>
    </source>
</reference>
<dbReference type="InterPro" id="IPR045319">
    <property type="entry name" value="KAT/AKT"/>
</dbReference>
<keyword evidence="3 17" id="KW-0813">Transport</keyword>
<feature type="compositionally biased region" description="Basic and acidic residues" evidence="18">
    <location>
        <begin position="1"/>
        <end position="20"/>
    </location>
</feature>
<dbReference type="FunFam" id="1.10.287.70:FF:000139">
    <property type="entry name" value="Potassium channel SKOR"/>
    <property type="match status" value="1"/>
</dbReference>
<keyword evidence="5 17" id="KW-0812">Transmembrane</keyword>
<evidence type="ECO:0000256" key="13">
    <source>
        <dbReference type="ARBA" id="ARBA00023136"/>
    </source>
</evidence>
<keyword evidence="12 17" id="KW-0406">Ion transport</keyword>
<dbReference type="FunFam" id="2.60.120.10:FF:000074">
    <property type="entry name" value="Potassium channel KAT2"/>
    <property type="match status" value="1"/>
</dbReference>
<sequence>MYRSEMSRRDVENDEVRRKDEDEDEDEYEVQDLRERIKSSRGSRFDLIANELGLAGASGSSSTRRRVRYYLSRESVINGVKGLSKGIGVIHPDNRWYRVWTKVILGWAVYSSFFTPFEFGFFRGLKQKLFILDIVGQVAFLVDIVLHFFLAYRDTQTYRMVYKRTPIALRYLKSGFIIDLLGCMPWDNIYKACGRREEVRYLLWIRLSRVRKVTKFFKDLEKDIRISYEFTRIVKLIVVELYCTHTAACIFYYLATTMPAAKEGYTWIGSLKLGDYSYSNFREIDLWTRYTTSLYFAIVTMATVGYGDIHAVNLREMIFIMVYVSFDMILGAYLIGNMTALIVKGSKTERFRDKMTDVVKYMNRNKLGRDIRNQIKGHLRLQYESSYTEATVLQDIPASIRSKISQTLYFSYIENVPLFKGCSTEFINQIVMKLHEEFFLPGEVIMEPGNVVDQLYFICHGVLEEVGLGEDGSEETVLLLEPNSSFGEISILCNIPQPYTVRVCELCRLLRLDKQSFTSILDIYFYDGRKILNNLLEGKAPRIKQLESDITFHIGKQEAELALKVNSAAYHGDLYQLKGLIRAGADPNKTDYDGRSPLHLAALRGHEDITVFLIHEGVDINIKDTFGNTPLLEAIKNGHERVSSLLTKEGASLNIENAGNFLCTAIAKGDSDFLTKLLANGIDPNSKGYDQRTPLHIAASEGLYLMAKLLLEAGASVFSKDRWGNTPLDEGRMCGNKNVIRLLEEAKAAQLLEFPYRAHEIADKMHSKKCTVFPFHPWDSNEYRRPGIVLWVPATIEELIRATSEKLEVLDGICILSEDAGKILDVGLINDGQKLYLVTETHLK</sequence>
<comment type="similarity">
    <text evidence="2 17">Belongs to the potassium channel family. Plant (TC 1.A.1.4) subfamily.</text>
</comment>
<feature type="repeat" description="ANK" evidence="16">
    <location>
        <begin position="626"/>
        <end position="658"/>
    </location>
</feature>
<dbReference type="InterPro" id="IPR021789">
    <property type="entry name" value="KHA_dom"/>
</dbReference>
<evidence type="ECO:0000256" key="15">
    <source>
        <dbReference type="ARBA" id="ARBA00065181"/>
    </source>
</evidence>
<evidence type="ECO:0000256" key="7">
    <source>
        <dbReference type="ARBA" id="ARBA00022826"/>
    </source>
</evidence>
<comment type="subunit">
    <text evidence="17">The potassium channel is composed of a homo- or heterotetrameric complex of pore-forming subunits.</text>
</comment>
<evidence type="ECO:0000256" key="6">
    <source>
        <dbReference type="ARBA" id="ARBA00022737"/>
    </source>
</evidence>
<evidence type="ECO:0000256" key="18">
    <source>
        <dbReference type="SAM" id="MobiDB-lite"/>
    </source>
</evidence>
<feature type="repeat" description="ANK" evidence="16">
    <location>
        <begin position="690"/>
        <end position="722"/>
    </location>
</feature>
<keyword evidence="13 17" id="KW-0472">Membrane</keyword>
<feature type="domain" description="KHA" evidence="20">
    <location>
        <begin position="769"/>
        <end position="844"/>
    </location>
</feature>
<evidence type="ECO:0000259" key="20">
    <source>
        <dbReference type="PROSITE" id="PS51490"/>
    </source>
</evidence>
<comment type="function">
    <text evidence="17">Potassium channel.</text>
</comment>
<feature type="transmembrane region" description="Helical" evidence="17">
    <location>
        <begin position="287"/>
        <end position="306"/>
    </location>
</feature>
<name>A0AAW1YQI0_RUBAR</name>
<gene>
    <name evidence="21" type="ORF">M0R45_006423</name>
</gene>
<keyword evidence="8 17" id="KW-0851">Voltage-gated channel</keyword>
<keyword evidence="9 17" id="KW-0630">Potassium</keyword>
<dbReference type="InterPro" id="IPR000595">
    <property type="entry name" value="cNMP-bd_dom"/>
</dbReference>
<dbReference type="Gene3D" id="1.25.40.20">
    <property type="entry name" value="Ankyrin repeat-containing domain"/>
    <property type="match status" value="2"/>
</dbReference>
<evidence type="ECO:0000256" key="11">
    <source>
        <dbReference type="ARBA" id="ARBA00023043"/>
    </source>
</evidence>
<comment type="domain">
    <text evidence="17">The KHA domain (rich in hydrophobic and acidic residues) present in the C-terminal part is likely to be important for tetramerization.</text>
</comment>
<feature type="transmembrane region" description="Helical" evidence="17">
    <location>
        <begin position="318"/>
        <end position="343"/>
    </location>
</feature>
<dbReference type="PANTHER" id="PTHR45743:SF3">
    <property type="entry name" value="POTASSIUM CHANNEL SKOR"/>
    <property type="match status" value="1"/>
</dbReference>
<dbReference type="Gene3D" id="1.10.287.630">
    <property type="entry name" value="Helix hairpin bin"/>
    <property type="match status" value="1"/>
</dbReference>
<dbReference type="Pfam" id="PF00520">
    <property type="entry name" value="Ion_trans"/>
    <property type="match status" value="1"/>
</dbReference>
<dbReference type="PROSITE" id="PS51490">
    <property type="entry name" value="KHA"/>
    <property type="match status" value="1"/>
</dbReference>
<evidence type="ECO:0000256" key="9">
    <source>
        <dbReference type="ARBA" id="ARBA00022958"/>
    </source>
</evidence>
<dbReference type="Pfam" id="PF00027">
    <property type="entry name" value="cNMP_binding"/>
    <property type="match status" value="1"/>
</dbReference>
<comment type="subcellular location">
    <subcellularLocation>
        <location evidence="1 17">Membrane</location>
        <topology evidence="1 17">Multi-pass membrane protein</topology>
    </subcellularLocation>
</comment>
<keyword evidence="6" id="KW-0677">Repeat</keyword>
<evidence type="ECO:0000313" key="22">
    <source>
        <dbReference type="Proteomes" id="UP001457282"/>
    </source>
</evidence>
<dbReference type="SUPFAM" id="SSF81324">
    <property type="entry name" value="Voltage-gated potassium channels"/>
    <property type="match status" value="1"/>
</dbReference>
<evidence type="ECO:0000259" key="19">
    <source>
        <dbReference type="PROSITE" id="PS50042"/>
    </source>
</evidence>
<accession>A0AAW1YQI0</accession>
<dbReference type="PRINTS" id="PR01463">
    <property type="entry name" value="EAGCHANLFMLY"/>
</dbReference>
<dbReference type="SMART" id="SM00100">
    <property type="entry name" value="cNMP"/>
    <property type="match status" value="1"/>
</dbReference>
<dbReference type="AlphaFoldDB" id="A0AAW1YQI0"/>
<feature type="region of interest" description="Disordered" evidence="18">
    <location>
        <begin position="1"/>
        <end position="31"/>
    </location>
</feature>
<evidence type="ECO:0000256" key="2">
    <source>
        <dbReference type="ARBA" id="ARBA00007929"/>
    </source>
</evidence>
<dbReference type="Gene3D" id="2.60.120.10">
    <property type="entry name" value="Jelly Rolls"/>
    <property type="match status" value="1"/>
</dbReference>
<dbReference type="InterPro" id="IPR003938">
    <property type="entry name" value="K_chnl_volt-dep_EAG/ELK/ERG"/>
</dbReference>
<feature type="transmembrane region" description="Helical" evidence="17">
    <location>
        <begin position="233"/>
        <end position="255"/>
    </location>
</feature>
<comment type="caution">
    <text evidence="17">Lacks conserved residue(s) required for the propagation of feature annotation.</text>
</comment>
<evidence type="ECO:0000256" key="4">
    <source>
        <dbReference type="ARBA" id="ARBA00022538"/>
    </source>
</evidence>